<dbReference type="SUPFAM" id="SSF48452">
    <property type="entry name" value="TPR-like"/>
    <property type="match status" value="2"/>
</dbReference>
<comment type="subcellular location">
    <subcellularLocation>
        <location evidence="1">Mitochondrion outer membrane</location>
        <topology evidence="1">Single-pass membrane protein</topology>
    </subcellularLocation>
</comment>
<keyword evidence="3" id="KW-0677">Repeat</keyword>
<keyword evidence="6 11" id="KW-1133">Transmembrane helix</keyword>
<gene>
    <name evidence="12" type="ORF">DdX_02810</name>
</gene>
<keyword evidence="5 10" id="KW-0802">TPR repeat</keyword>
<organism evidence="12 13">
    <name type="scientific">Ditylenchus destructor</name>
    <dbReference type="NCBI Taxonomy" id="166010"/>
    <lineage>
        <taxon>Eukaryota</taxon>
        <taxon>Metazoa</taxon>
        <taxon>Ecdysozoa</taxon>
        <taxon>Nematoda</taxon>
        <taxon>Chromadorea</taxon>
        <taxon>Rhabditida</taxon>
        <taxon>Tylenchina</taxon>
        <taxon>Tylenchomorpha</taxon>
        <taxon>Sphaerularioidea</taxon>
        <taxon>Anguinidae</taxon>
        <taxon>Anguininae</taxon>
        <taxon>Ditylenchus</taxon>
    </lineage>
</organism>
<dbReference type="AlphaFoldDB" id="A0AAD4NI31"/>
<reference evidence="12" key="1">
    <citation type="submission" date="2022-01" db="EMBL/GenBank/DDBJ databases">
        <title>Genome Sequence Resource for Two Populations of Ditylenchus destructor, the Migratory Endoparasitic Phytonematode.</title>
        <authorList>
            <person name="Zhang H."/>
            <person name="Lin R."/>
            <person name="Xie B."/>
        </authorList>
    </citation>
    <scope>NUCLEOTIDE SEQUENCE</scope>
    <source>
        <strain evidence="12">BazhouSP</strain>
    </source>
</reference>
<evidence type="ECO:0000256" key="6">
    <source>
        <dbReference type="ARBA" id="ARBA00022989"/>
    </source>
</evidence>
<evidence type="ECO:0000256" key="4">
    <source>
        <dbReference type="ARBA" id="ARBA00022787"/>
    </source>
</evidence>
<evidence type="ECO:0000256" key="11">
    <source>
        <dbReference type="SAM" id="Phobius"/>
    </source>
</evidence>
<dbReference type="GO" id="GO:0030943">
    <property type="term" value="F:mitochondrion targeting sequence binding"/>
    <property type="evidence" value="ECO:0007669"/>
    <property type="project" value="TreeGrafter"/>
</dbReference>
<dbReference type="InterPro" id="IPR019734">
    <property type="entry name" value="TPR_rpt"/>
</dbReference>
<evidence type="ECO:0000256" key="9">
    <source>
        <dbReference type="ARBA" id="ARBA00038030"/>
    </source>
</evidence>
<keyword evidence="13" id="KW-1185">Reference proteome</keyword>
<evidence type="ECO:0000313" key="12">
    <source>
        <dbReference type="EMBL" id="KAI1726115.1"/>
    </source>
</evidence>
<keyword evidence="7" id="KW-0496">Mitochondrion</keyword>
<dbReference type="GO" id="GO:0045039">
    <property type="term" value="P:protein insertion into mitochondrial inner membrane"/>
    <property type="evidence" value="ECO:0007669"/>
    <property type="project" value="TreeGrafter"/>
</dbReference>
<feature type="transmembrane region" description="Helical" evidence="11">
    <location>
        <begin position="36"/>
        <end position="54"/>
    </location>
</feature>
<dbReference type="GO" id="GO:0005741">
    <property type="term" value="C:mitochondrial outer membrane"/>
    <property type="evidence" value="ECO:0007669"/>
    <property type="project" value="UniProtKB-SubCell"/>
</dbReference>
<comment type="caution">
    <text evidence="12">The sequence shown here is derived from an EMBL/GenBank/DDBJ whole genome shotgun (WGS) entry which is preliminary data.</text>
</comment>
<dbReference type="Gene3D" id="1.25.40.10">
    <property type="entry name" value="Tetratricopeptide repeat domain"/>
    <property type="match status" value="3"/>
</dbReference>
<keyword evidence="2 11" id="KW-0812">Transmembrane</keyword>
<evidence type="ECO:0000256" key="5">
    <source>
        <dbReference type="ARBA" id="ARBA00022803"/>
    </source>
</evidence>
<evidence type="ECO:0000256" key="2">
    <source>
        <dbReference type="ARBA" id="ARBA00022692"/>
    </source>
</evidence>
<dbReference type="Proteomes" id="UP001201812">
    <property type="component" value="Unassembled WGS sequence"/>
</dbReference>
<protein>
    <submittedName>
        <fullName evidence="12">Tetratricopeptide repeat domain-containing protein</fullName>
    </submittedName>
</protein>
<keyword evidence="8 11" id="KW-0472">Membrane</keyword>
<dbReference type="InterPro" id="IPR011990">
    <property type="entry name" value="TPR-like_helical_dom_sf"/>
</dbReference>
<comment type="similarity">
    <text evidence="9">Belongs to the Tom70 family.</text>
</comment>
<dbReference type="Pfam" id="PF00515">
    <property type="entry name" value="TPR_1"/>
    <property type="match status" value="1"/>
</dbReference>
<dbReference type="GO" id="GO:0008320">
    <property type="term" value="F:protein transmembrane transporter activity"/>
    <property type="evidence" value="ECO:0007669"/>
    <property type="project" value="TreeGrafter"/>
</dbReference>
<feature type="repeat" description="TPR" evidence="10">
    <location>
        <begin position="368"/>
        <end position="401"/>
    </location>
</feature>
<evidence type="ECO:0000256" key="8">
    <source>
        <dbReference type="ARBA" id="ARBA00023136"/>
    </source>
</evidence>
<evidence type="ECO:0000313" key="13">
    <source>
        <dbReference type="Proteomes" id="UP001201812"/>
    </source>
</evidence>
<sequence length="599" mass="68228">MPNSPSTSGSDLTTTMQRAFGNAVGADNHRINSRRLIIVGALGATALGAVYLLYRRSQSTTTTHSNRDPFAFAEECKSQGIEAFRKRDYQGALNAFMQAVDSLTSLSDDDRSKDMLSNCYNNIAACYENLENYDQCIHYCTEAIALNSKYWKAINRRARSLQTQGKNRESLQEYIAALEEIKDALTESQVKTIMEERERLSNIIVMPEVDAILKNTVNSYKPIPQYVIANWMWYSVTKDPLLIRAGKLNKDGSYEGLDAALALMKKGEYDNVLPVVEKLVKDNSQENLEQAKAILLYARFLHMHNQTADAREVLKQFNDIWAKLDEDAKTNSRDVKIAYLCLMITIADSIEDASAYAEESLIIDGHNADPFMALGLRYMEHEDDVRSLAAFERVKHIDPSQPYARFYELYLKFVLECKNGNIAQVHQCMFEFDKAIQSQRTPPVFALLLFAKVSILIGNSELALTSVKKAIQIQPDNAYALSLHAMVNVEPYEAESMQQAMDKLQRNIQKVIESDKNYWEPYRTMARMHAERGKDNLAEENKVMPLFDKAISLARRREEFEILLKDRLWTELELSYRRSKMFKGANPPTVSRQPTALTS</sequence>
<evidence type="ECO:0000256" key="1">
    <source>
        <dbReference type="ARBA" id="ARBA00004572"/>
    </source>
</evidence>
<evidence type="ECO:0000256" key="10">
    <source>
        <dbReference type="PROSITE-ProRule" id="PRU00339"/>
    </source>
</evidence>
<dbReference type="EMBL" id="JAKKPZ010000002">
    <property type="protein sequence ID" value="KAI1726115.1"/>
    <property type="molecule type" value="Genomic_DNA"/>
</dbReference>
<dbReference type="PANTHER" id="PTHR46208">
    <property type="entry name" value="MITOCHONDRIAL IMPORT RECEPTOR SUBUNIT TOM70"/>
    <property type="match status" value="1"/>
</dbReference>
<proteinExistence type="inferred from homology"/>
<evidence type="ECO:0000256" key="7">
    <source>
        <dbReference type="ARBA" id="ARBA00023128"/>
    </source>
</evidence>
<dbReference type="PROSITE" id="PS50005">
    <property type="entry name" value="TPR"/>
    <property type="match status" value="1"/>
</dbReference>
<accession>A0AAD4NI31</accession>
<evidence type="ECO:0000256" key="3">
    <source>
        <dbReference type="ARBA" id="ARBA00022737"/>
    </source>
</evidence>
<dbReference type="GO" id="GO:0030150">
    <property type="term" value="P:protein import into mitochondrial matrix"/>
    <property type="evidence" value="ECO:0007669"/>
    <property type="project" value="TreeGrafter"/>
</dbReference>
<name>A0AAD4NI31_9BILA</name>
<keyword evidence="4" id="KW-1000">Mitochondrion outer membrane</keyword>
<dbReference type="PANTHER" id="PTHR46208:SF1">
    <property type="entry name" value="MITOCHONDRIAL IMPORT RECEPTOR SUBUNIT TOM70"/>
    <property type="match status" value="1"/>
</dbReference>
<dbReference type="SMART" id="SM00028">
    <property type="entry name" value="TPR"/>
    <property type="match status" value="5"/>
</dbReference>